<dbReference type="Gene3D" id="3.40.50.300">
    <property type="entry name" value="P-loop containing nucleotide triphosphate hydrolases"/>
    <property type="match status" value="1"/>
</dbReference>
<evidence type="ECO:0000313" key="3">
    <source>
        <dbReference type="EMBL" id="KAF4497556.1"/>
    </source>
</evidence>
<feature type="compositionally biased region" description="Acidic residues" evidence="1">
    <location>
        <begin position="261"/>
        <end position="271"/>
    </location>
</feature>
<dbReference type="Pfam" id="PF23232">
    <property type="entry name" value="AAA_lid_13"/>
    <property type="match status" value="1"/>
</dbReference>
<dbReference type="SUPFAM" id="SSF52540">
    <property type="entry name" value="P-loop containing nucleoside triphosphate hydrolases"/>
    <property type="match status" value="1"/>
</dbReference>
<dbReference type="EMBL" id="LUFC02000421">
    <property type="protein sequence ID" value="KAF4497556.1"/>
    <property type="molecule type" value="Genomic_DNA"/>
</dbReference>
<evidence type="ECO:0000259" key="2">
    <source>
        <dbReference type="SMART" id="SM00382"/>
    </source>
</evidence>
<protein>
    <submittedName>
        <fullName evidence="3">TOB3 (Member of AAA-ATPase family)</fullName>
    </submittedName>
</protein>
<reference evidence="3" key="1">
    <citation type="submission" date="2020-01" db="EMBL/GenBank/DDBJ databases">
        <title>Identification and distribution of gene clusters putatively required for synthesis of sphingolipid metabolism inhibitors in phylogenetically diverse species of the filamentous fungus Fusarium.</title>
        <authorList>
            <person name="Kim H.-S."/>
            <person name="Busman M."/>
            <person name="Brown D.W."/>
            <person name="Divon H."/>
            <person name="Uhlig S."/>
            <person name="Proctor R.H."/>
        </authorList>
    </citation>
    <scope>NUCLEOTIDE SEQUENCE</scope>
    <source>
        <strain evidence="3">NRRL 31653</strain>
    </source>
</reference>
<accession>A0A9P5E6I1</accession>
<dbReference type="InterPro" id="IPR056599">
    <property type="entry name" value="AAA_lid_fung"/>
</dbReference>
<feature type="region of interest" description="Disordered" evidence="1">
    <location>
        <begin position="1418"/>
        <end position="1507"/>
    </location>
</feature>
<feature type="compositionally biased region" description="Polar residues" evidence="1">
    <location>
        <begin position="1465"/>
        <end position="1482"/>
    </location>
</feature>
<dbReference type="Pfam" id="PF00004">
    <property type="entry name" value="AAA"/>
    <property type="match status" value="1"/>
</dbReference>
<feature type="region of interest" description="Disordered" evidence="1">
    <location>
        <begin position="233"/>
        <end position="272"/>
    </location>
</feature>
<evidence type="ECO:0000313" key="4">
    <source>
        <dbReference type="Proteomes" id="UP000737391"/>
    </source>
</evidence>
<feature type="compositionally biased region" description="Acidic residues" evidence="1">
    <location>
        <begin position="233"/>
        <end position="247"/>
    </location>
</feature>
<dbReference type="OrthoDB" id="10042665at2759"/>
<dbReference type="PANTHER" id="PTHR46411:SF3">
    <property type="entry name" value="AAA+ ATPASE DOMAIN-CONTAINING PROTEIN"/>
    <property type="match status" value="1"/>
</dbReference>
<feature type="compositionally biased region" description="Polar residues" evidence="1">
    <location>
        <begin position="251"/>
        <end position="260"/>
    </location>
</feature>
<dbReference type="GO" id="GO:0005524">
    <property type="term" value="F:ATP binding"/>
    <property type="evidence" value="ECO:0007669"/>
    <property type="project" value="InterPro"/>
</dbReference>
<gene>
    <name evidence="3" type="ORF">FAGAP_6286</name>
</gene>
<dbReference type="Proteomes" id="UP000737391">
    <property type="component" value="Unassembled WGS sequence"/>
</dbReference>
<name>A0A9P5E6I1_9HYPO</name>
<feature type="compositionally biased region" description="Basic and acidic residues" evidence="1">
    <location>
        <begin position="1439"/>
        <end position="1457"/>
    </location>
</feature>
<dbReference type="InterPro" id="IPR027417">
    <property type="entry name" value="P-loop_NTPase"/>
</dbReference>
<dbReference type="Pfam" id="PF22942">
    <property type="entry name" value="DUF7025"/>
    <property type="match status" value="1"/>
</dbReference>
<keyword evidence="4" id="KW-1185">Reference proteome</keyword>
<dbReference type="SMART" id="SM00382">
    <property type="entry name" value="AAA"/>
    <property type="match status" value="1"/>
</dbReference>
<evidence type="ECO:0000256" key="1">
    <source>
        <dbReference type="SAM" id="MobiDB-lite"/>
    </source>
</evidence>
<dbReference type="CDD" id="cd19481">
    <property type="entry name" value="RecA-like_protease"/>
    <property type="match status" value="1"/>
</dbReference>
<comment type="caution">
    <text evidence="3">The sequence shown here is derived from an EMBL/GenBank/DDBJ whole genome shotgun (WGS) entry which is preliminary data.</text>
</comment>
<dbReference type="GO" id="GO:0016887">
    <property type="term" value="F:ATP hydrolysis activity"/>
    <property type="evidence" value="ECO:0007669"/>
    <property type="project" value="InterPro"/>
</dbReference>
<organism evidence="3 4">
    <name type="scientific">Fusarium agapanthi</name>
    <dbReference type="NCBI Taxonomy" id="1803897"/>
    <lineage>
        <taxon>Eukaryota</taxon>
        <taxon>Fungi</taxon>
        <taxon>Dikarya</taxon>
        <taxon>Ascomycota</taxon>
        <taxon>Pezizomycotina</taxon>
        <taxon>Sordariomycetes</taxon>
        <taxon>Hypocreomycetidae</taxon>
        <taxon>Hypocreales</taxon>
        <taxon>Nectriaceae</taxon>
        <taxon>Fusarium</taxon>
        <taxon>Fusarium fujikuroi species complex</taxon>
    </lineage>
</organism>
<dbReference type="InterPro" id="IPR003959">
    <property type="entry name" value="ATPase_AAA_core"/>
</dbReference>
<dbReference type="PANTHER" id="PTHR46411">
    <property type="entry name" value="FAMILY ATPASE, PUTATIVE-RELATED"/>
    <property type="match status" value="1"/>
</dbReference>
<sequence>MARTAQTRAKRGGRRNTTNNTRNTRNHKENDLEYMALKQEAERRERILADRRRTAAKWRPKIPEVRKVNFENFKNRFQDIDEPDYAIDVLMSGTGTQAQIRREHGLRRREEMARLRQKYMYYPGGGVIETPHRRTDTYEKARREKDSQLSSDSEIQRIRIQSQPILGHLTALMNDTEKRSSPRTFMRPFKTLVHFQPKMREILATLEDKWADFEDIGSESSEVVDVAEETEAEVVDEEEEAAEDGDDVASQTSEASSIESVDSDADEDYDNLMDSPEALRDMRCYVDFVDKEVLPLYNRFEGSTADRVKFDDLWSLFRVGDLIYMPASGETGGRYHEIWRVYKVRSPEPETSYPTSGWDLFADEQQIDENSKFKISAYYIDHDGNTFGAVRRKFEIESFIGERAIDSLEAFPIRYRHDYKQLLSSMQDQGRKFTNYLDDRHQQYSAWTLTRNPPSHRTEPEEEILDNEDYEKMRHPEFVESDVIVDLTEAYQKMPDWRPRFHQLTINKSSRCEIKDDEMPIQHWFNGTRQNLAYSQNEIIQHVDGVEARQRRDNLAVDAFLRVRVKGSRTFETNPKALELRDEDLVLLPKRMFAYALRERRFLPIDLNVLKPVRREPGVFENLRIQSDYKDVVRGLVMSHFQRKVLERKYADAATEGPSQDLIQGKGRGLVVLLHGVPGVGKTATAEAVAMENRKPLFVITCGDLGLTPHEVESSLKNVFRLAHLWDCVLLLDEADVFLTQRSKQDMKRNALVSVFLRVLEYYNGLLFLTTNRVGTIDEAFKSRIHLSLYYPPLDKTQTRDIFRLNIGKLKQIEAERHRMTGEPALIIKENEIIDFAAKHYEELARSTGCWNGRQIRSAFQIASSLAIHDYANQAEAARSRGQSPPAAPVLDRTWFEKVQMSTQSFDRHMKKEAGSYDSEMPMRSTFQESNFPEERFRFIILNDQKPNHEDPYPWNFLTEIDCQHEACDQFLTDLLLTIKKAWPANVKDPERVFRIYGFFLFRQDHKKLFPDGTYYKPLSDDKNWDNFNSHELLLFNGKWVKPSSCFHHAPDYVQSNRVLTPVPAGTDPSSFEPLWICQFYHLVLRIPDFPKTWTAIINGLRALQSSTGQTSIQQVVELYRALNELQLSESERIRENHHKHRLIAVEQGGVVEWQNYIECIWSPLMEMRNLTELSRLYPDLKEFFVGLIRVEESTEKIILSRMTYWALEYQMRDLFSLLNCLIAKSKISIKPDELLPRRIFLGRYRGEKYRFVGMEEFFIPDDQKFETTFKDNLPLLDVTAEEIALLDPLFTWLGFKDRYLSKHVCHRCIWPPIAQKQKVEWDVAQRAEGILRIALYCGSPRTTAKADRGTLLNILRKGELLAVEGIQSEKLLLSRQNGFRCLITIMDLLLRAHIQSLFFLPATQAIPWTNSSSVDGMAYDRPENSERGNGPFARSQKQIRERSISQHPHKDIRESACEAAGDTGQIQLTAGISSGPQQQEGITRDDNPSRTTPVNLRETQKPHPVT</sequence>
<dbReference type="InterPro" id="IPR003593">
    <property type="entry name" value="AAA+_ATPase"/>
</dbReference>
<dbReference type="InterPro" id="IPR054289">
    <property type="entry name" value="DUF7025"/>
</dbReference>
<proteinExistence type="predicted"/>
<feature type="domain" description="AAA+ ATPase" evidence="2">
    <location>
        <begin position="668"/>
        <end position="795"/>
    </location>
</feature>
<feature type="region of interest" description="Disordered" evidence="1">
    <location>
        <begin position="1"/>
        <end position="28"/>
    </location>
</feature>